<dbReference type="Gene3D" id="2.180.10.10">
    <property type="entry name" value="RHS repeat-associated core"/>
    <property type="match status" value="5"/>
</dbReference>
<dbReference type="InterPro" id="IPR013320">
    <property type="entry name" value="ConA-like_dom_sf"/>
</dbReference>
<evidence type="ECO:0000313" key="5">
    <source>
        <dbReference type="EMBL" id="GAA0913805.1"/>
    </source>
</evidence>
<dbReference type="Pfam" id="PF05593">
    <property type="entry name" value="RHS_repeat"/>
    <property type="match status" value="4"/>
</dbReference>
<dbReference type="EMBL" id="BAAAHQ010000001">
    <property type="protein sequence ID" value="GAA0913805.1"/>
    <property type="molecule type" value="Genomic_DNA"/>
</dbReference>
<proteinExistence type="predicted"/>
<dbReference type="PANTHER" id="PTHR32305">
    <property type="match status" value="1"/>
</dbReference>
<reference evidence="5 6" key="1">
    <citation type="journal article" date="2019" name="Int. J. Syst. Evol. Microbiol.">
        <title>The Global Catalogue of Microorganisms (GCM) 10K type strain sequencing project: providing services to taxonomists for standard genome sequencing and annotation.</title>
        <authorList>
            <consortium name="The Broad Institute Genomics Platform"/>
            <consortium name="The Broad Institute Genome Sequencing Center for Infectious Disease"/>
            <person name="Wu L."/>
            <person name="Ma J."/>
        </authorList>
    </citation>
    <scope>NUCLEOTIDE SEQUENCE [LARGE SCALE GENOMIC DNA]</scope>
    <source>
        <strain evidence="5 6">JCM 11136</strain>
    </source>
</reference>
<dbReference type="Proteomes" id="UP001501578">
    <property type="component" value="Unassembled WGS sequence"/>
</dbReference>
<evidence type="ECO:0000259" key="4">
    <source>
        <dbReference type="Pfam" id="PF25023"/>
    </source>
</evidence>
<feature type="region of interest" description="Disordered" evidence="2">
    <location>
        <begin position="241"/>
        <end position="260"/>
    </location>
</feature>
<feature type="domain" description="Teneurin-like YD-shell" evidence="4">
    <location>
        <begin position="1733"/>
        <end position="2030"/>
    </location>
</feature>
<dbReference type="InterPro" id="IPR006530">
    <property type="entry name" value="YD"/>
</dbReference>
<dbReference type="PANTHER" id="PTHR32305:SF15">
    <property type="entry name" value="PROTEIN RHSA-RELATED"/>
    <property type="match status" value="1"/>
</dbReference>
<gene>
    <name evidence="5" type="ORF">GCM10009560_06430</name>
</gene>
<dbReference type="InterPro" id="IPR022385">
    <property type="entry name" value="Rhs_assc_core"/>
</dbReference>
<dbReference type="NCBIfam" id="TIGR03696">
    <property type="entry name" value="Rhs_assc_core"/>
    <property type="match status" value="1"/>
</dbReference>
<dbReference type="Pfam" id="PF25023">
    <property type="entry name" value="TEN_YD-shell"/>
    <property type="match status" value="2"/>
</dbReference>
<accession>A0ABN1NP98</accession>
<feature type="domain" description="Teneurin-like YD-shell" evidence="4">
    <location>
        <begin position="1252"/>
        <end position="1475"/>
    </location>
</feature>
<dbReference type="Pfam" id="PF20148">
    <property type="entry name" value="DUF6531"/>
    <property type="match status" value="1"/>
</dbReference>
<dbReference type="Pfam" id="PF13385">
    <property type="entry name" value="Laminin_G_3"/>
    <property type="match status" value="1"/>
</dbReference>
<dbReference type="SUPFAM" id="SSF49899">
    <property type="entry name" value="Concanavalin A-like lectins/glucanases"/>
    <property type="match status" value="1"/>
</dbReference>
<name>A0ABN1NP98_9ACTN</name>
<feature type="region of interest" description="Disordered" evidence="2">
    <location>
        <begin position="25"/>
        <end position="81"/>
    </location>
</feature>
<keyword evidence="1" id="KW-0677">Repeat</keyword>
<dbReference type="InterPro" id="IPR045351">
    <property type="entry name" value="DUF6531"/>
</dbReference>
<dbReference type="InterPro" id="IPR050708">
    <property type="entry name" value="T6SS_VgrG/RHS"/>
</dbReference>
<sequence length="2425" mass="257377">MLPGLLVLPSLPAFSSVDVVNAEATAQGTPDTPKQMNGSARNVPSLVPSSATSAGEGNGKRKRSVVPKGALPPETRGKVGLFTPPKAVTAALPVVTSTSPPSGGMVTSLDPVLSASATTTSGSADFDFEVCDNVSSDPSVKCVSSGWISTGGLSAQWTPPAGTLKWARQYWWSVDVKDSAAVGGITRSGTHTFTVGGRSQVAMSQISTTGVDGTDFHPLTGNYTTSVTDVEVPVAGPPLGIRRSYNSSDPRRDSSFGAGWSSNLDMRATKEFTNRADAPTSLTVTYPDGRLVRFPRKPDGKYVPPPGMFATLADETGGGWKLMDKGSTTYLFDTQGRLTKISDQRGVPQEFVYGADGKLSMLRAAGGRTLRFTWSGAHIGTVSTDPVGGSPLTWTYTYTGDHLSKVCDPQQRCTSYEYTGGSLYRTMVADSDPFGYWRLGEATGTQAKDQARIATSGTYTGAVLGRPGALTGTPDTAVELGAGAKVTMPEGILTAVGVQASLEVWFKTTGSGPVLSTDGIRGDHPLIAVDPDGRLSAAYDPLRGPRAVSPGPVNDGAWHHAVLTVDGQWQTLYLDGAAVYVSSASEQIQARPKLVLGGAAGSYDELAVYDYALPHTDVARHHAAGAGVGHKLAKLTLPSGRVQASNTYDAATDRLLTHTDRHGGTWRLDPLVYTPVTGRSSAKVTDPQNETLGYTFDAWRAGRLVSRTDQLGKTVAYEYDTGGFPRTITDANGNVTEYLNDSRGNRMESVTCRAAGNCQTTYVEHYLNRQDPFDVRNDRVIRVGDARSASEFDTTYSTTADYSRFGELIAQTTPATPGFPNGRSVHTSYTDGTEPAVGGGTTPAGLAETKTDARGSVWTYRYTSAGDLAEQADPAGLVTKLEYDALGRLTGSTLVSAAHPGGVKTVFTYDLLGRLVTQTEPGVKNEVSGLTHTKKTTFAYDPDGNKLSETVTDLTGGEAARETVFTYDTRGRLETTTGPEGGVVRQAWNTLGQLSQLTDARGTVTENGYTKRGELLNRTLKGWTGSPTAPQPARDVVLESYGYDPAGRLATQVDAMGRQTSFTYYGDNRLHRKTATAAKLNGATTPRDVVLEEHTYDAAGNRTKLVAGGGSATTEYVYDAAGLATSQVFDPAGLKRKTAFAHDANGNVLKQTHTGTGARMEAREFTYNKANQVLKETVENGADDLVSTLAYDDRGLVVASTDPRGNAAGATPADFTTSMRYDALGRLVEATGPMVKVDKAGASADARPVARLGYDTMGATTHKTDAEGRTLTSVFDRAGRLTSLKAPAYTPPGGTPVTPTTVHAYDAAGQLVRTTDPRGNITGFDYDQLGRQVRVSDPAPQGQPSGQTVVEYDLAGEKLATVDPTGARTEATYDDLGRMITATQIERKPSTAAHTTTMEYNDAGALTKQTAPGNRTTIMAVNAAGEIDTQTDPASNKTLHAYDLAGRLTKTTDPEGNATTVEYDLAGRQTKAQDLNTAGAVVRTATTGYDAVGNPTSATSPEGHVTRQTYDALNRLTTRVEPVSATESITTGFGYDATGARTRLTDGRGNATWTTYNTLGLLESVTEPATTAHPNPADRTWTSVYDPGGNPVTSLLPGGVRIDRVFDHLGRLTKETGAGGGAATAERTIGYDLAGRATALGDLTVDYNDRGLPLTVKRGTAQQTGYTYDALGNPTQRVDAAGTAAFTWDTAGRLATATDPVTDRTLTYGYDKASRLTSLTGKTSAGAAADAQTFTYDAVDRLDSHTLKNATGTQLAKITYGWDKDDNLTTKTTAGLAGAGTNTYTYDHAGRLTSWTAPTGTRTDYGWDASGNRVKAGSKTFTYDQRNRLTTGDGTDYTYTPRGTLATETKNGQTTNLTFDAFDRLIADGDSLYSYDALNRVTTRTRGTAKQTFAYSGLGNDLAAITDTTTGATLNKYGRDVAGGILSLQEGNTPATTALSDLHGDLVATFTTTGIQTSTAYDPFGTPTAQTGAKSSLGYQGEYTDPDTGKVNMHARWYQPGTGAFTSRDTATLNPSPSVQANRYTYANASPLTGIDPTGHATASTGLTGGNLYTGSGYGYSFSGAGIVLTGVPESLTGLIGGGLGGGEGAIGCAGPATNLCGAADFSALAEADPEWYFENFVKYRLPSFDDAEARRIGVMPNGMPAPPGFYKLSARQRAEFSDFASMMNFLNPSISLEQLIGGVAPSGGAIGDSSSKGSYYERYKNLLPYWRDIQKAAKKHKVSKYALTAVLIWETANAGEGVGRGGAFLAFMWESTKGRHRAWGASIGIAQMEIYKGTLMLIKHEGRKWARTEMRYIIKEMLKPARAIDLAAAWLAHLKQNIRINGRPIDDFEAAYAYCGCSGVVTWDGRKFYYPVPRYEKFAAWLSYHKSNDPGKRNPLQGGNAAEADRRARELDAMTNIGGNDGVVWEFWSCVEERDKRACG</sequence>
<comment type="caution">
    <text evidence="5">The sequence shown here is derived from an EMBL/GenBank/DDBJ whole genome shotgun (WGS) entry which is preliminary data.</text>
</comment>
<feature type="compositionally biased region" description="Polar residues" evidence="2">
    <location>
        <begin position="25"/>
        <end position="55"/>
    </location>
</feature>
<dbReference type="InterPro" id="IPR056823">
    <property type="entry name" value="TEN-like_YD-shell"/>
</dbReference>
<evidence type="ECO:0000259" key="3">
    <source>
        <dbReference type="Pfam" id="PF20148"/>
    </source>
</evidence>
<feature type="domain" description="DUF6531" evidence="3">
    <location>
        <begin position="218"/>
        <end position="294"/>
    </location>
</feature>
<dbReference type="CDD" id="cd00110">
    <property type="entry name" value="LamG"/>
    <property type="match status" value="1"/>
</dbReference>
<dbReference type="InterPro" id="IPR001791">
    <property type="entry name" value="Laminin_G"/>
</dbReference>
<organism evidence="5 6">
    <name type="scientific">Nonomuraea longicatena</name>
    <dbReference type="NCBI Taxonomy" id="83682"/>
    <lineage>
        <taxon>Bacteria</taxon>
        <taxon>Bacillati</taxon>
        <taxon>Actinomycetota</taxon>
        <taxon>Actinomycetes</taxon>
        <taxon>Streptosporangiales</taxon>
        <taxon>Streptosporangiaceae</taxon>
        <taxon>Nonomuraea</taxon>
    </lineage>
</organism>
<dbReference type="NCBIfam" id="TIGR01643">
    <property type="entry name" value="YD_repeat_2x"/>
    <property type="match status" value="10"/>
</dbReference>
<dbReference type="InterPro" id="IPR031325">
    <property type="entry name" value="RHS_repeat"/>
</dbReference>
<keyword evidence="6" id="KW-1185">Reference proteome</keyword>
<evidence type="ECO:0000313" key="6">
    <source>
        <dbReference type="Proteomes" id="UP001501578"/>
    </source>
</evidence>
<evidence type="ECO:0000256" key="2">
    <source>
        <dbReference type="SAM" id="MobiDB-lite"/>
    </source>
</evidence>
<protein>
    <submittedName>
        <fullName evidence="5">Uncharacterized protein</fullName>
    </submittedName>
</protein>
<dbReference type="Gene3D" id="2.60.120.200">
    <property type="match status" value="1"/>
</dbReference>
<evidence type="ECO:0000256" key="1">
    <source>
        <dbReference type="ARBA" id="ARBA00022737"/>
    </source>
</evidence>